<comment type="caution">
    <text evidence="1">The sequence shown here is derived from an EMBL/GenBank/DDBJ whole genome shotgun (WGS) entry which is preliminary data.</text>
</comment>
<proteinExistence type="predicted"/>
<dbReference type="EMBL" id="QPFP01000027">
    <property type="protein sequence ID" value="TEB29380.1"/>
    <property type="molecule type" value="Genomic_DNA"/>
</dbReference>
<name>A0A4Y7T5I2_COPMI</name>
<keyword evidence="2" id="KW-1185">Reference proteome</keyword>
<sequence>MAVNRGRMCRMTGVGYALGGAGGSPIQRAPIEEGIWKDVHAIDAQAMPRSENRILDDAPKASRVYANGSSSTELEGHLAEAVTEGGVVQLKGELTQYRTITRPIGVYGQRRHRPAGHERLGKTSLSHAPGVLLSRHGRWRLGAKRCFRCGRKEAGREEESSNIGLAFGGVGSVAEN</sequence>
<organism evidence="1 2">
    <name type="scientific">Coprinellus micaceus</name>
    <name type="common">Glistening ink-cap mushroom</name>
    <name type="synonym">Coprinus micaceus</name>
    <dbReference type="NCBI Taxonomy" id="71717"/>
    <lineage>
        <taxon>Eukaryota</taxon>
        <taxon>Fungi</taxon>
        <taxon>Dikarya</taxon>
        <taxon>Basidiomycota</taxon>
        <taxon>Agaricomycotina</taxon>
        <taxon>Agaricomycetes</taxon>
        <taxon>Agaricomycetidae</taxon>
        <taxon>Agaricales</taxon>
        <taxon>Agaricineae</taxon>
        <taxon>Psathyrellaceae</taxon>
        <taxon>Coprinellus</taxon>
    </lineage>
</organism>
<accession>A0A4Y7T5I2</accession>
<gene>
    <name evidence="1" type="ORF">FA13DRAFT_1711004</name>
</gene>
<protein>
    <submittedName>
        <fullName evidence="1">Uncharacterized protein</fullName>
    </submittedName>
</protein>
<evidence type="ECO:0000313" key="1">
    <source>
        <dbReference type="EMBL" id="TEB29380.1"/>
    </source>
</evidence>
<dbReference type="AlphaFoldDB" id="A0A4Y7T5I2"/>
<evidence type="ECO:0000313" key="2">
    <source>
        <dbReference type="Proteomes" id="UP000298030"/>
    </source>
</evidence>
<dbReference type="Proteomes" id="UP000298030">
    <property type="component" value="Unassembled WGS sequence"/>
</dbReference>
<reference evidence="1 2" key="1">
    <citation type="journal article" date="2019" name="Nat. Ecol. Evol.">
        <title>Megaphylogeny resolves global patterns of mushroom evolution.</title>
        <authorList>
            <person name="Varga T."/>
            <person name="Krizsan K."/>
            <person name="Foldi C."/>
            <person name="Dima B."/>
            <person name="Sanchez-Garcia M."/>
            <person name="Sanchez-Ramirez S."/>
            <person name="Szollosi G.J."/>
            <person name="Szarkandi J.G."/>
            <person name="Papp V."/>
            <person name="Albert L."/>
            <person name="Andreopoulos W."/>
            <person name="Angelini C."/>
            <person name="Antonin V."/>
            <person name="Barry K.W."/>
            <person name="Bougher N.L."/>
            <person name="Buchanan P."/>
            <person name="Buyck B."/>
            <person name="Bense V."/>
            <person name="Catcheside P."/>
            <person name="Chovatia M."/>
            <person name="Cooper J."/>
            <person name="Damon W."/>
            <person name="Desjardin D."/>
            <person name="Finy P."/>
            <person name="Geml J."/>
            <person name="Haridas S."/>
            <person name="Hughes K."/>
            <person name="Justo A."/>
            <person name="Karasinski D."/>
            <person name="Kautmanova I."/>
            <person name="Kiss B."/>
            <person name="Kocsube S."/>
            <person name="Kotiranta H."/>
            <person name="LaButti K.M."/>
            <person name="Lechner B.E."/>
            <person name="Liimatainen K."/>
            <person name="Lipzen A."/>
            <person name="Lukacs Z."/>
            <person name="Mihaltcheva S."/>
            <person name="Morgado L.N."/>
            <person name="Niskanen T."/>
            <person name="Noordeloos M.E."/>
            <person name="Ohm R.A."/>
            <person name="Ortiz-Santana B."/>
            <person name="Ovrebo C."/>
            <person name="Racz N."/>
            <person name="Riley R."/>
            <person name="Savchenko A."/>
            <person name="Shiryaev A."/>
            <person name="Soop K."/>
            <person name="Spirin V."/>
            <person name="Szebenyi C."/>
            <person name="Tomsovsky M."/>
            <person name="Tulloss R.E."/>
            <person name="Uehling J."/>
            <person name="Grigoriev I.V."/>
            <person name="Vagvolgyi C."/>
            <person name="Papp T."/>
            <person name="Martin F.M."/>
            <person name="Miettinen O."/>
            <person name="Hibbett D.S."/>
            <person name="Nagy L.G."/>
        </authorList>
    </citation>
    <scope>NUCLEOTIDE SEQUENCE [LARGE SCALE GENOMIC DNA]</scope>
    <source>
        <strain evidence="1 2">FP101781</strain>
    </source>
</reference>